<evidence type="ECO:0000256" key="1">
    <source>
        <dbReference type="SAM" id="Phobius"/>
    </source>
</evidence>
<proteinExistence type="predicted"/>
<keyword evidence="3" id="KW-1185">Reference proteome</keyword>
<gene>
    <name evidence="2" type="ORF">QJ521_00775</name>
</gene>
<dbReference type="Proteomes" id="UP001431532">
    <property type="component" value="Unassembled WGS sequence"/>
</dbReference>
<dbReference type="RefSeq" id="WP_282838483.1">
    <property type="nucleotide sequence ID" value="NZ_JASCXW010000001.1"/>
</dbReference>
<feature type="transmembrane region" description="Helical" evidence="1">
    <location>
        <begin position="7"/>
        <end position="25"/>
    </location>
</feature>
<dbReference type="EMBL" id="JASCXW010000001">
    <property type="protein sequence ID" value="MDI6452082.1"/>
    <property type="molecule type" value="Genomic_DNA"/>
</dbReference>
<comment type="caution">
    <text evidence="2">The sequence shown here is derived from an EMBL/GenBank/DDBJ whole genome shotgun (WGS) entry which is preliminary data.</text>
</comment>
<keyword evidence="1" id="KW-0472">Membrane</keyword>
<keyword evidence="1" id="KW-1133">Transmembrane helix</keyword>
<accession>A0AAW6U6C0</accession>
<protein>
    <submittedName>
        <fullName evidence="2">Uncharacterized protein</fullName>
    </submittedName>
</protein>
<sequence length="200" mass="23224">MDKILDFIVYALRCVMLLFSAMLGHGEVIDNWLKDTIVGVVTLCLIILLLFFIDRLTVKIYRKKRLKIKNQNLVENTSNYVSFCIWGDGPGRPYDNAYELKSKKIDVDQKTIKFQFNGGEECIVENPVGIDWGQKGVRIEKATMITWKHYYYGKPQTIENSIIFEYTLIDESHVHVVVKSNFFNRDEIISIDKEIAIVSF</sequence>
<evidence type="ECO:0000313" key="2">
    <source>
        <dbReference type="EMBL" id="MDI6452082.1"/>
    </source>
</evidence>
<organism evidence="2 3">
    <name type="scientific">Peloplasma aerotolerans</name>
    <dbReference type="NCBI Taxonomy" id="3044389"/>
    <lineage>
        <taxon>Bacteria</taxon>
        <taxon>Bacillati</taxon>
        <taxon>Mycoplasmatota</taxon>
        <taxon>Mollicutes</taxon>
        <taxon>Acholeplasmatales</taxon>
        <taxon>Acholeplasmataceae</taxon>
        <taxon>Peloplasma</taxon>
    </lineage>
</organism>
<name>A0AAW6U6C0_9MOLU</name>
<keyword evidence="1" id="KW-0812">Transmembrane</keyword>
<dbReference type="AlphaFoldDB" id="A0AAW6U6C0"/>
<reference evidence="2" key="1">
    <citation type="submission" date="2023-05" db="EMBL/GenBank/DDBJ databases">
        <title>Mariniplasma microaerophilum sp. nov., a novel anaerobic mollicute isolated from terrestrial mud volcano, Taman Peninsula, Russia.</title>
        <authorList>
            <person name="Khomyakova M.A."/>
            <person name="Merkel A.Y."/>
            <person name="Slobodkin A.I."/>
        </authorList>
    </citation>
    <scope>NUCLEOTIDE SEQUENCE</scope>
    <source>
        <strain evidence="2">M4Ah</strain>
    </source>
</reference>
<evidence type="ECO:0000313" key="3">
    <source>
        <dbReference type="Proteomes" id="UP001431532"/>
    </source>
</evidence>
<feature type="transmembrane region" description="Helical" evidence="1">
    <location>
        <begin position="37"/>
        <end position="58"/>
    </location>
</feature>